<feature type="transmembrane region" description="Helical" evidence="6">
    <location>
        <begin position="104"/>
        <end position="124"/>
    </location>
</feature>
<dbReference type="EMBL" id="RBIG01000004">
    <property type="protein sequence ID" value="RKQ68060.1"/>
    <property type="molecule type" value="Genomic_DNA"/>
</dbReference>
<organism evidence="7 8">
    <name type="scientific">Oceanibaculum indicum</name>
    <dbReference type="NCBI Taxonomy" id="526216"/>
    <lineage>
        <taxon>Bacteria</taxon>
        <taxon>Pseudomonadati</taxon>
        <taxon>Pseudomonadota</taxon>
        <taxon>Alphaproteobacteria</taxon>
        <taxon>Rhodospirillales</taxon>
        <taxon>Oceanibaculaceae</taxon>
        <taxon>Oceanibaculum</taxon>
    </lineage>
</organism>
<keyword evidence="3 6" id="KW-0812">Transmembrane</keyword>
<comment type="subcellular location">
    <subcellularLocation>
        <location evidence="1">Membrane</location>
        <topology evidence="1">Multi-pass membrane protein</topology>
    </subcellularLocation>
</comment>
<protein>
    <submittedName>
        <fullName evidence="7">Uncharacterized membrane protein YgdD (TMEM256/DUF423 family)</fullName>
    </submittedName>
</protein>
<name>A0A420WAT7_9PROT</name>
<evidence type="ECO:0000256" key="4">
    <source>
        <dbReference type="ARBA" id="ARBA00022989"/>
    </source>
</evidence>
<dbReference type="InterPro" id="IPR006696">
    <property type="entry name" value="DUF423"/>
</dbReference>
<feature type="transmembrane region" description="Helical" evidence="6">
    <location>
        <begin position="7"/>
        <end position="27"/>
    </location>
</feature>
<evidence type="ECO:0000256" key="2">
    <source>
        <dbReference type="ARBA" id="ARBA00009694"/>
    </source>
</evidence>
<gene>
    <name evidence="7" type="ORF">BCL74_3378</name>
</gene>
<feature type="transmembrane region" description="Helical" evidence="6">
    <location>
        <begin position="39"/>
        <end position="58"/>
    </location>
</feature>
<evidence type="ECO:0000256" key="6">
    <source>
        <dbReference type="SAM" id="Phobius"/>
    </source>
</evidence>
<dbReference type="Pfam" id="PF04241">
    <property type="entry name" value="DUF423"/>
    <property type="match status" value="1"/>
</dbReference>
<dbReference type="PANTHER" id="PTHR43461:SF1">
    <property type="entry name" value="TRANSMEMBRANE PROTEIN 256"/>
    <property type="match status" value="1"/>
</dbReference>
<comment type="caution">
    <text evidence="7">The sequence shown here is derived from an EMBL/GenBank/DDBJ whole genome shotgun (WGS) entry which is preliminary data.</text>
</comment>
<keyword evidence="4 6" id="KW-1133">Transmembrane helix</keyword>
<dbReference type="OrthoDB" id="9802121at2"/>
<keyword evidence="5 6" id="KW-0472">Membrane</keyword>
<dbReference type="PANTHER" id="PTHR43461">
    <property type="entry name" value="TRANSMEMBRANE PROTEIN 256"/>
    <property type="match status" value="1"/>
</dbReference>
<dbReference type="GO" id="GO:0016020">
    <property type="term" value="C:membrane"/>
    <property type="evidence" value="ECO:0007669"/>
    <property type="project" value="UniProtKB-SubCell"/>
</dbReference>
<accession>A0A420WAT7</accession>
<dbReference type="AlphaFoldDB" id="A0A420WAT7"/>
<reference evidence="7 8" key="1">
    <citation type="submission" date="2018-10" db="EMBL/GenBank/DDBJ databases">
        <title>Comparative analysis of microorganisms from saline springs in Andes Mountain Range, Colombia.</title>
        <authorList>
            <person name="Rubin E."/>
        </authorList>
    </citation>
    <scope>NUCLEOTIDE SEQUENCE [LARGE SCALE GENOMIC DNA]</scope>
    <source>
        <strain evidence="7 8">USBA 36</strain>
    </source>
</reference>
<comment type="similarity">
    <text evidence="2">Belongs to the UPF0382 family.</text>
</comment>
<dbReference type="RefSeq" id="WP_008943793.1">
    <property type="nucleotide sequence ID" value="NZ_RBIG01000004.1"/>
</dbReference>
<feature type="transmembrane region" description="Helical" evidence="6">
    <location>
        <begin position="70"/>
        <end position="92"/>
    </location>
</feature>
<proteinExistence type="inferred from homology"/>
<sequence length="128" mass="13071">MAGWLIFTGLNGAVLVALGAIGAHAFAGEGQAKAWFDTAWRYQGLHAVALLALSLALLKLEPGLPRTALSAGMALFVLGTVLFCGSLYKLAWTGSGLFPMSAPLGGGSLILGWLAVAVAGALYLRQAA</sequence>
<evidence type="ECO:0000256" key="1">
    <source>
        <dbReference type="ARBA" id="ARBA00004141"/>
    </source>
</evidence>
<evidence type="ECO:0000313" key="8">
    <source>
        <dbReference type="Proteomes" id="UP000277424"/>
    </source>
</evidence>
<dbReference type="Proteomes" id="UP000277424">
    <property type="component" value="Unassembled WGS sequence"/>
</dbReference>
<evidence type="ECO:0000313" key="7">
    <source>
        <dbReference type="EMBL" id="RKQ68060.1"/>
    </source>
</evidence>
<evidence type="ECO:0000256" key="3">
    <source>
        <dbReference type="ARBA" id="ARBA00022692"/>
    </source>
</evidence>
<evidence type="ECO:0000256" key="5">
    <source>
        <dbReference type="ARBA" id="ARBA00023136"/>
    </source>
</evidence>